<dbReference type="GO" id="GO:0004311">
    <property type="term" value="F:geranylgeranyl diphosphate synthase activity"/>
    <property type="evidence" value="ECO:0000318"/>
    <property type="project" value="GO_Central"/>
</dbReference>
<reference evidence="5" key="3">
    <citation type="submission" date="2021-01" db="EMBL/GenBank/DDBJ databases">
        <authorList>
            <consortium name="Genoscope - CEA"/>
            <person name="William W."/>
        </authorList>
    </citation>
    <scope>NUCLEOTIDE SEQUENCE</scope>
</reference>
<comment type="cofactor">
    <cofactor evidence="1">
        <name>Mg(2+)</name>
        <dbReference type="ChEBI" id="CHEBI:18420"/>
    </cofactor>
</comment>
<keyword evidence="7" id="KW-1185">Reference proteome</keyword>
<evidence type="ECO:0000256" key="4">
    <source>
        <dbReference type="ARBA" id="ARBA00022842"/>
    </source>
</evidence>
<evidence type="ECO:0000256" key="1">
    <source>
        <dbReference type="ARBA" id="ARBA00001946"/>
    </source>
</evidence>
<dbReference type="Gramene" id="CDY43905">
    <property type="protein sequence ID" value="CDY43905"/>
    <property type="gene ID" value="GSBRNA2T00077484001"/>
</dbReference>
<dbReference type="PANTHER" id="PTHR43281:SF17">
    <property type="entry name" value="GERANYLGERANYL PYROPHOSPHATE SYNTHASE 4"/>
    <property type="match status" value="1"/>
</dbReference>
<reference evidence="6 7" key="1">
    <citation type="journal article" date="2014" name="Science">
        <title>Plant genetics. Early allopolyploid evolution in the post-Neolithic Brassica napus oilseed genome.</title>
        <authorList>
            <person name="Chalhoub B."/>
            <person name="Denoeud F."/>
            <person name="Liu S."/>
            <person name="Parkin I.A."/>
            <person name="Tang H."/>
            <person name="Wang X."/>
            <person name="Chiquet J."/>
            <person name="Belcram H."/>
            <person name="Tong C."/>
            <person name="Samans B."/>
            <person name="Correa M."/>
            <person name="Da Silva C."/>
            <person name="Just J."/>
            <person name="Falentin C."/>
            <person name="Koh C.S."/>
            <person name="Le Clainche I."/>
            <person name="Bernard M."/>
            <person name="Bento P."/>
            <person name="Noel B."/>
            <person name="Labadie K."/>
            <person name="Alberti A."/>
            <person name="Charles M."/>
            <person name="Arnaud D."/>
            <person name="Guo H."/>
            <person name="Daviaud C."/>
            <person name="Alamery S."/>
            <person name="Jabbari K."/>
            <person name="Zhao M."/>
            <person name="Edger P.P."/>
            <person name="Chelaifa H."/>
            <person name="Tack D."/>
            <person name="Lassalle G."/>
            <person name="Mestiri I."/>
            <person name="Schnel N."/>
            <person name="Le Paslier M.C."/>
            <person name="Fan G."/>
            <person name="Renault V."/>
            <person name="Bayer P.E."/>
            <person name="Golicz A.A."/>
            <person name="Manoli S."/>
            <person name="Lee T.H."/>
            <person name="Thi V.H."/>
            <person name="Chalabi S."/>
            <person name="Hu Q."/>
            <person name="Fan C."/>
            <person name="Tollenaere R."/>
            <person name="Lu Y."/>
            <person name="Battail C."/>
            <person name="Shen J."/>
            <person name="Sidebottom C.H."/>
            <person name="Wang X."/>
            <person name="Canaguier A."/>
            <person name="Chauveau A."/>
            <person name="Berard A."/>
            <person name="Deniot G."/>
            <person name="Guan M."/>
            <person name="Liu Z."/>
            <person name="Sun F."/>
            <person name="Lim Y.P."/>
            <person name="Lyons E."/>
            <person name="Town C.D."/>
            <person name="Bancroft I."/>
            <person name="Wang X."/>
            <person name="Meng J."/>
            <person name="Ma J."/>
            <person name="Pires J.C."/>
            <person name="King G.J."/>
            <person name="Brunel D."/>
            <person name="Delourme R."/>
            <person name="Renard M."/>
            <person name="Aury J.M."/>
            <person name="Adams K.L."/>
            <person name="Batley J."/>
            <person name="Snowdon R.J."/>
            <person name="Tost J."/>
            <person name="Edwards D."/>
            <person name="Zhou Y."/>
            <person name="Hua W."/>
            <person name="Sharpe A.G."/>
            <person name="Paterson A.H."/>
            <person name="Guan C."/>
            <person name="Wincker P."/>
        </authorList>
    </citation>
    <scope>NUCLEOTIDE SEQUENCE [LARGE SCALE GENOMIC DNA]</scope>
    <source>
        <strain evidence="7">cv. Darmor-bzh</strain>
    </source>
</reference>
<dbReference type="InterPro" id="IPR000092">
    <property type="entry name" value="Polyprenyl_synt"/>
</dbReference>
<comment type="similarity">
    <text evidence="2">Belongs to the FPP/GGPP synthase family.</text>
</comment>
<dbReference type="AlphaFoldDB" id="A0A078HZ68"/>
<evidence type="ECO:0000313" key="6">
    <source>
        <dbReference type="EMBL" id="CDY43905.1"/>
    </source>
</evidence>
<dbReference type="Proteomes" id="UP001295469">
    <property type="component" value="Chromosome A07"/>
</dbReference>
<dbReference type="Pfam" id="PF00348">
    <property type="entry name" value="polyprenyl_synt"/>
    <property type="match status" value="1"/>
</dbReference>
<dbReference type="PaxDb" id="3708-A0A078HZ68"/>
<dbReference type="STRING" id="3708.A0A078HZ68"/>
<proteinExistence type="inferred from homology"/>
<gene>
    <name evidence="6" type="primary">BnaA07g01820D</name>
    <name evidence="5" type="ORF">DARMORV10_A07P01980.1</name>
    <name evidence="6" type="ORF">GSBRNA2T00077484001</name>
</gene>
<dbReference type="GO" id="GO:0008299">
    <property type="term" value="P:isoprenoid biosynthetic process"/>
    <property type="evidence" value="ECO:0007669"/>
    <property type="project" value="InterPro"/>
</dbReference>
<dbReference type="GO" id="GO:0046872">
    <property type="term" value="F:metal ion binding"/>
    <property type="evidence" value="ECO:0007669"/>
    <property type="project" value="UniProtKB-KW"/>
</dbReference>
<protein>
    <submittedName>
        <fullName evidence="5">(rape) hypothetical protein</fullName>
    </submittedName>
    <submittedName>
        <fullName evidence="6">BnaA07g01820D protein</fullName>
    </submittedName>
</protein>
<dbReference type="SUPFAM" id="SSF48576">
    <property type="entry name" value="Terpenoid synthases"/>
    <property type="match status" value="1"/>
</dbReference>
<evidence type="ECO:0000313" key="5">
    <source>
        <dbReference type="EMBL" id="CAF2157008.1"/>
    </source>
</evidence>
<dbReference type="EMBL" id="HG994361">
    <property type="protein sequence ID" value="CAF2157008.1"/>
    <property type="molecule type" value="Genomic_DNA"/>
</dbReference>
<dbReference type="Proteomes" id="UP000028999">
    <property type="component" value="Unassembled WGS sequence"/>
</dbReference>
<accession>A0A078HZ68</accession>
<keyword evidence="3" id="KW-0479">Metal-binding</keyword>
<sequence>MITHETQNLLSLMKTWEGQRRSLRRKRGHSLRRCTRSSSFREFDGTDVSHERTVRVVKELAESIGTNGLVAGQAMDLSGEGLDQNDAGVEELEFIHVHKTGSLLEASAVTRVVIGGGLEKEVEKIRRLATCIGLLFQVVEIENLLWI</sequence>
<organism evidence="6 7">
    <name type="scientific">Brassica napus</name>
    <name type="common">Rape</name>
    <dbReference type="NCBI Taxonomy" id="3708"/>
    <lineage>
        <taxon>Eukaryota</taxon>
        <taxon>Viridiplantae</taxon>
        <taxon>Streptophyta</taxon>
        <taxon>Embryophyta</taxon>
        <taxon>Tracheophyta</taxon>
        <taxon>Spermatophyta</taxon>
        <taxon>Magnoliopsida</taxon>
        <taxon>eudicotyledons</taxon>
        <taxon>Gunneridae</taxon>
        <taxon>Pentapetalae</taxon>
        <taxon>rosids</taxon>
        <taxon>malvids</taxon>
        <taxon>Brassicales</taxon>
        <taxon>Brassicaceae</taxon>
        <taxon>Brassiceae</taxon>
        <taxon>Brassica</taxon>
    </lineage>
</organism>
<dbReference type="EMBL" id="LK032572">
    <property type="protein sequence ID" value="CDY43905.1"/>
    <property type="molecule type" value="Genomic_DNA"/>
</dbReference>
<dbReference type="InterPro" id="IPR008949">
    <property type="entry name" value="Isoprenoid_synthase_dom_sf"/>
</dbReference>
<keyword evidence="4" id="KW-0460">Magnesium</keyword>
<dbReference type="PANTHER" id="PTHR43281">
    <property type="entry name" value="FARNESYL DIPHOSPHATE SYNTHASE"/>
    <property type="match status" value="1"/>
</dbReference>
<dbReference type="Gene3D" id="1.10.600.10">
    <property type="entry name" value="Farnesyl Diphosphate Synthase"/>
    <property type="match status" value="1"/>
</dbReference>
<evidence type="ECO:0000256" key="2">
    <source>
        <dbReference type="ARBA" id="ARBA00006706"/>
    </source>
</evidence>
<evidence type="ECO:0000313" key="7">
    <source>
        <dbReference type="Proteomes" id="UP000028999"/>
    </source>
</evidence>
<name>A0A078HZ68_BRANA</name>
<evidence type="ECO:0000256" key="3">
    <source>
        <dbReference type="ARBA" id="ARBA00022723"/>
    </source>
</evidence>
<reference evidence="6" key="2">
    <citation type="submission" date="2014-06" db="EMBL/GenBank/DDBJ databases">
        <authorList>
            <person name="Genoscope - CEA"/>
        </authorList>
    </citation>
    <scope>NUCLEOTIDE SEQUENCE</scope>
</reference>